<name>A0A172YTD1_9PSED</name>
<dbReference type="AlphaFoldDB" id="A0A172YTD1"/>
<feature type="chain" id="PRO_5008005019" evidence="2">
    <location>
        <begin position="28"/>
        <end position="230"/>
    </location>
</feature>
<dbReference type="EMBL" id="CP015600">
    <property type="protein sequence ID" value="ANF83515.1"/>
    <property type="molecule type" value="Genomic_DNA"/>
</dbReference>
<evidence type="ECO:0000313" key="4">
    <source>
        <dbReference type="EMBL" id="ANF83515.1"/>
    </source>
</evidence>
<gene>
    <name evidence="4" type="ORF">A7J50_0051</name>
</gene>
<dbReference type="STRING" id="219572.A7J50_0051"/>
<dbReference type="GO" id="GO:0016791">
    <property type="term" value="F:phosphatase activity"/>
    <property type="evidence" value="ECO:0007669"/>
    <property type="project" value="TreeGrafter"/>
</dbReference>
<dbReference type="Proteomes" id="UP000077829">
    <property type="component" value="Chromosome"/>
</dbReference>
<reference evidence="4 5" key="1">
    <citation type="submission" date="2016-05" db="EMBL/GenBank/DDBJ databases">
        <title>Complete genome sequence of Pseudomonas antarctica PAMC 27494.</title>
        <authorList>
            <person name="Lee J."/>
        </authorList>
    </citation>
    <scope>NUCLEOTIDE SEQUENCE [LARGE SCALE GENOMIC DNA]</scope>
    <source>
        <strain evidence="4 5">PAMC 27494</strain>
    </source>
</reference>
<evidence type="ECO:0000313" key="5">
    <source>
        <dbReference type="Proteomes" id="UP000077829"/>
    </source>
</evidence>
<dbReference type="InterPro" id="IPR004861">
    <property type="entry name" value="Siw14-like"/>
</dbReference>
<organism evidence="4 5">
    <name type="scientific">Pseudomonas antarctica</name>
    <dbReference type="NCBI Taxonomy" id="219572"/>
    <lineage>
        <taxon>Bacteria</taxon>
        <taxon>Pseudomonadati</taxon>
        <taxon>Pseudomonadota</taxon>
        <taxon>Gammaproteobacteria</taxon>
        <taxon>Pseudomonadales</taxon>
        <taxon>Pseudomonadaceae</taxon>
        <taxon>Pseudomonas</taxon>
    </lineage>
</organism>
<dbReference type="PANTHER" id="PTHR31126:SF72">
    <property type="entry name" value="DUAL SPECIFICITY PROTEIN PHOSPHATASE TPBA"/>
    <property type="match status" value="1"/>
</dbReference>
<dbReference type="InterPro" id="IPR029021">
    <property type="entry name" value="Prot-tyrosine_phosphatase-like"/>
</dbReference>
<dbReference type="SUPFAM" id="SSF52799">
    <property type="entry name" value="(Phosphotyrosine protein) phosphatases II"/>
    <property type="match status" value="1"/>
</dbReference>
<evidence type="ECO:0000256" key="1">
    <source>
        <dbReference type="ARBA" id="ARBA00009580"/>
    </source>
</evidence>
<feature type="signal peptide" evidence="2">
    <location>
        <begin position="1"/>
        <end position="27"/>
    </location>
</feature>
<evidence type="ECO:0000259" key="3">
    <source>
        <dbReference type="PROSITE" id="PS50056"/>
    </source>
</evidence>
<dbReference type="Pfam" id="PF03162">
    <property type="entry name" value="Y_phosphatase2"/>
    <property type="match status" value="1"/>
</dbReference>
<proteinExistence type="inferred from homology"/>
<protein>
    <submittedName>
        <fullName evidence="4">Protein tyrosine/serine phosphatase</fullName>
    </submittedName>
</protein>
<comment type="similarity">
    <text evidence="1">Belongs to the protein-tyrosine phosphatase family.</text>
</comment>
<dbReference type="PATRIC" id="fig|219572.3.peg.51"/>
<dbReference type="KEGG" id="panr:A7J50_0051"/>
<dbReference type="PANTHER" id="PTHR31126">
    <property type="entry name" value="TYROSINE-PROTEIN PHOSPHATASE"/>
    <property type="match status" value="1"/>
</dbReference>
<feature type="domain" description="Tyrosine specific protein phosphatases" evidence="3">
    <location>
        <begin position="109"/>
        <end position="161"/>
    </location>
</feature>
<accession>A0A172YTD1</accession>
<sequence length="230" mass="25142" precursor="true">MRMFTIRLLPALGLAFMALLSTLQAQADEATSLRSAEWAQPVGDQFNLHQMTPTLYRSALPDSSAVPVLEKLKIGTVINFLPESDAAWLKTSDIKQVQLTYRTNHVDDSDVLAALRAIQQAEANGPVLMHCKHGSDRTGLMAAMYRVVIQGWSKEDALNEMTLGGFGTSNGFKDGVRYMMKADIDKLRTALANGDCSTSAFALCSMNSWLNTATSSRVEPKKDAELVLTP</sequence>
<dbReference type="PROSITE" id="PS50056">
    <property type="entry name" value="TYR_PHOSPHATASE_2"/>
    <property type="match status" value="1"/>
</dbReference>
<dbReference type="PROSITE" id="PS00383">
    <property type="entry name" value="TYR_PHOSPHATASE_1"/>
    <property type="match status" value="1"/>
</dbReference>
<keyword evidence="2" id="KW-0732">Signal</keyword>
<evidence type="ECO:0000256" key="2">
    <source>
        <dbReference type="SAM" id="SignalP"/>
    </source>
</evidence>
<dbReference type="InterPro" id="IPR016130">
    <property type="entry name" value="Tyr_Pase_AS"/>
</dbReference>
<dbReference type="Gene3D" id="3.90.190.10">
    <property type="entry name" value="Protein tyrosine phosphatase superfamily"/>
    <property type="match status" value="1"/>
</dbReference>
<dbReference type="InterPro" id="IPR000387">
    <property type="entry name" value="Tyr_Pase_dom"/>
</dbReference>